<keyword evidence="2" id="KW-1185">Reference proteome</keyword>
<sequence length="99" mass="11286">MAFHTFARPIYALRKHFVQEIAGLDDVFDFLDEWPQEKRDITYEVMLDACRKAANRQLPASVVAANFSRFLNKHGKLAGVEDVPLHLRRAGDRNVSGTD</sequence>
<dbReference type="Proteomes" id="UP001531129">
    <property type="component" value="Unassembled WGS sequence"/>
</dbReference>
<dbReference type="Gene3D" id="6.10.250.730">
    <property type="match status" value="1"/>
</dbReference>
<evidence type="ECO:0000313" key="1">
    <source>
        <dbReference type="EMBL" id="MEI1252987.1"/>
    </source>
</evidence>
<dbReference type="Pfam" id="PF06169">
    <property type="entry name" value="DUF982"/>
    <property type="match status" value="1"/>
</dbReference>
<comment type="caution">
    <text evidence="1">The sequence shown here is derived from an EMBL/GenBank/DDBJ whole genome shotgun (WGS) entry which is preliminary data.</text>
</comment>
<dbReference type="InterPro" id="IPR010385">
    <property type="entry name" value="DUF982"/>
</dbReference>
<proteinExistence type="predicted"/>
<protein>
    <submittedName>
        <fullName evidence="1">DUF982 domain-containing protein</fullName>
    </submittedName>
</protein>
<gene>
    <name evidence="1" type="ORF">V8Q02_34110</name>
</gene>
<reference evidence="1 2" key="1">
    <citation type="submission" date="2024-01" db="EMBL/GenBank/DDBJ databases">
        <title>Draft genome sequences of three bacterial strains isolated from Acacia saligna represent a potential new species within the genus Rhizobium.</title>
        <authorList>
            <person name="Tambong J.T."/>
            <person name="Mnasri B."/>
        </authorList>
    </citation>
    <scope>NUCLEOTIDE SEQUENCE [LARGE SCALE GENOMIC DNA]</scope>
    <source>
        <strain evidence="1 2">1AS12I</strain>
    </source>
</reference>
<dbReference type="RefSeq" id="WP_335916716.1">
    <property type="nucleotide sequence ID" value="NZ_JBAMYB010000033.1"/>
</dbReference>
<name>A0ABU8CVX6_9HYPH</name>
<organism evidence="1 2">
    <name type="scientific">Rhizobium aouanii</name>
    <dbReference type="NCBI Taxonomy" id="3118145"/>
    <lineage>
        <taxon>Bacteria</taxon>
        <taxon>Pseudomonadati</taxon>
        <taxon>Pseudomonadota</taxon>
        <taxon>Alphaproteobacteria</taxon>
        <taxon>Hyphomicrobiales</taxon>
        <taxon>Rhizobiaceae</taxon>
        <taxon>Rhizobium/Agrobacterium group</taxon>
        <taxon>Rhizobium</taxon>
    </lineage>
</organism>
<evidence type="ECO:0000313" key="2">
    <source>
        <dbReference type="Proteomes" id="UP001531129"/>
    </source>
</evidence>
<dbReference type="EMBL" id="JBAMYC010000035">
    <property type="protein sequence ID" value="MEI1252987.1"/>
    <property type="molecule type" value="Genomic_DNA"/>
</dbReference>
<accession>A0ABU8CVX6</accession>